<evidence type="ECO:0000256" key="1">
    <source>
        <dbReference type="SAM" id="MobiDB-lite"/>
    </source>
</evidence>
<proteinExistence type="predicted"/>
<keyword evidence="3" id="KW-1185">Reference proteome</keyword>
<name>A0A9Q0JND0_9ROSI</name>
<dbReference type="Proteomes" id="UP001141552">
    <property type="component" value="Unassembled WGS sequence"/>
</dbReference>
<evidence type="ECO:0000313" key="3">
    <source>
        <dbReference type="Proteomes" id="UP001141552"/>
    </source>
</evidence>
<evidence type="ECO:0000313" key="2">
    <source>
        <dbReference type="EMBL" id="KAJ4848143.1"/>
    </source>
</evidence>
<comment type="caution">
    <text evidence="2">The sequence shown here is derived from an EMBL/GenBank/DDBJ whole genome shotgun (WGS) entry which is preliminary data.</text>
</comment>
<feature type="non-terminal residue" evidence="2">
    <location>
        <position position="1"/>
    </location>
</feature>
<accession>A0A9Q0JND0</accession>
<feature type="region of interest" description="Disordered" evidence="1">
    <location>
        <begin position="1"/>
        <end position="54"/>
    </location>
</feature>
<gene>
    <name evidence="2" type="ORF">Tsubulata_039022</name>
</gene>
<reference evidence="2" key="2">
    <citation type="journal article" date="2023" name="Plants (Basel)">
        <title>Annotation of the Turnera subulata (Passifloraceae) Draft Genome Reveals the S-Locus Evolved after the Divergence of Turneroideae from Passifloroideae in a Stepwise Manner.</title>
        <authorList>
            <person name="Henning P.M."/>
            <person name="Roalson E.H."/>
            <person name="Mir W."/>
            <person name="McCubbin A.G."/>
            <person name="Shore J.S."/>
        </authorList>
    </citation>
    <scope>NUCLEOTIDE SEQUENCE</scope>
    <source>
        <strain evidence="2">F60SS</strain>
    </source>
</reference>
<sequence>SSSSPPSSHPPFPTVPSPPSSPPLPTTTTLTDATIITNNKSKSKPNNKHKTKLNQIKLSNKTNIFLPIHGRHFLSKTHKN</sequence>
<reference evidence="2" key="1">
    <citation type="submission" date="2022-02" db="EMBL/GenBank/DDBJ databases">
        <authorList>
            <person name="Henning P.M."/>
            <person name="McCubbin A.G."/>
            <person name="Shore J.S."/>
        </authorList>
    </citation>
    <scope>NUCLEOTIDE SEQUENCE</scope>
    <source>
        <strain evidence="2">F60SS</strain>
        <tissue evidence="2">Leaves</tissue>
    </source>
</reference>
<feature type="compositionally biased region" description="Pro residues" evidence="1">
    <location>
        <begin position="7"/>
        <end position="25"/>
    </location>
</feature>
<dbReference type="EMBL" id="JAKUCV010000986">
    <property type="protein sequence ID" value="KAJ4848143.1"/>
    <property type="molecule type" value="Genomic_DNA"/>
</dbReference>
<feature type="compositionally biased region" description="Basic residues" evidence="1">
    <location>
        <begin position="41"/>
        <end position="52"/>
    </location>
</feature>
<protein>
    <submittedName>
        <fullName evidence="2">Uncharacterized protein</fullName>
    </submittedName>
</protein>
<organism evidence="2 3">
    <name type="scientific">Turnera subulata</name>
    <dbReference type="NCBI Taxonomy" id="218843"/>
    <lineage>
        <taxon>Eukaryota</taxon>
        <taxon>Viridiplantae</taxon>
        <taxon>Streptophyta</taxon>
        <taxon>Embryophyta</taxon>
        <taxon>Tracheophyta</taxon>
        <taxon>Spermatophyta</taxon>
        <taxon>Magnoliopsida</taxon>
        <taxon>eudicotyledons</taxon>
        <taxon>Gunneridae</taxon>
        <taxon>Pentapetalae</taxon>
        <taxon>rosids</taxon>
        <taxon>fabids</taxon>
        <taxon>Malpighiales</taxon>
        <taxon>Passifloraceae</taxon>
        <taxon>Turnera</taxon>
    </lineage>
</organism>
<dbReference type="AlphaFoldDB" id="A0A9Q0JND0"/>